<name>X1MDP7_9ZZZZ</name>
<accession>X1MDP7</accession>
<reference evidence="5" key="1">
    <citation type="journal article" date="2014" name="Front. Microbiol.">
        <title>High frequency of phylogenetically diverse reductive dehalogenase-homologous genes in deep subseafloor sedimentary metagenomes.</title>
        <authorList>
            <person name="Kawai M."/>
            <person name="Futagami T."/>
            <person name="Toyoda A."/>
            <person name="Takaki Y."/>
            <person name="Nishi S."/>
            <person name="Hori S."/>
            <person name="Arai W."/>
            <person name="Tsubouchi T."/>
            <person name="Morono Y."/>
            <person name="Uchiyama I."/>
            <person name="Ito T."/>
            <person name="Fujiyama A."/>
            <person name="Inagaki F."/>
            <person name="Takami H."/>
        </authorList>
    </citation>
    <scope>NUCLEOTIDE SEQUENCE</scope>
    <source>
        <strain evidence="5">Expedition CK06-06</strain>
    </source>
</reference>
<gene>
    <name evidence="5" type="ORF">S06H3_26497</name>
</gene>
<keyword evidence="3" id="KW-0949">S-adenosyl-L-methionine</keyword>
<dbReference type="PANTHER" id="PTHR11727">
    <property type="entry name" value="DIMETHYLADENOSINE TRANSFERASE"/>
    <property type="match status" value="1"/>
</dbReference>
<organism evidence="5">
    <name type="scientific">marine sediment metagenome</name>
    <dbReference type="NCBI Taxonomy" id="412755"/>
    <lineage>
        <taxon>unclassified sequences</taxon>
        <taxon>metagenomes</taxon>
        <taxon>ecological metagenomes</taxon>
    </lineage>
</organism>
<dbReference type="EMBL" id="BARV01015319">
    <property type="protein sequence ID" value="GAI29403.1"/>
    <property type="molecule type" value="Genomic_DNA"/>
</dbReference>
<keyword evidence="4" id="KW-0694">RNA-binding</keyword>
<dbReference type="Pfam" id="PF00398">
    <property type="entry name" value="RrnaAD"/>
    <property type="match status" value="1"/>
</dbReference>
<protein>
    <recommendedName>
        <fullName evidence="6">Ribosomal RNA adenine methylase transferase N-terminal domain-containing protein</fullName>
    </recommendedName>
</protein>
<keyword evidence="2" id="KW-0808">Transferase</keyword>
<proteinExistence type="predicted"/>
<comment type="caution">
    <text evidence="5">The sequence shown here is derived from an EMBL/GenBank/DDBJ whole genome shotgun (WGS) entry which is preliminary data.</text>
</comment>
<evidence type="ECO:0000313" key="5">
    <source>
        <dbReference type="EMBL" id="GAI29403.1"/>
    </source>
</evidence>
<dbReference type="SUPFAM" id="SSF53335">
    <property type="entry name" value="S-adenosyl-L-methionine-dependent methyltransferases"/>
    <property type="match status" value="1"/>
</dbReference>
<dbReference type="Gene3D" id="1.10.8.100">
    <property type="entry name" value="Ribosomal RNA adenine dimethylase-like, domain 2"/>
    <property type="match status" value="1"/>
</dbReference>
<evidence type="ECO:0000256" key="1">
    <source>
        <dbReference type="ARBA" id="ARBA00022603"/>
    </source>
</evidence>
<sequence>KNVQISCFSQFYGKPEIVEFVSKKSFWPQPKVDSVILRIKPLISADKRLIKADRKLFSKIVRAGFSQPRKQLINNFSKSLGLSRKETENWLKKNKIQPSQRAETLTIKNWIDLANSYCSLF</sequence>
<evidence type="ECO:0000256" key="4">
    <source>
        <dbReference type="ARBA" id="ARBA00022884"/>
    </source>
</evidence>
<dbReference type="PROSITE" id="PS51689">
    <property type="entry name" value="SAM_RNA_A_N6_MT"/>
    <property type="match status" value="1"/>
</dbReference>
<keyword evidence="1" id="KW-0489">Methyltransferase</keyword>
<dbReference type="GO" id="GO:0005829">
    <property type="term" value="C:cytosol"/>
    <property type="evidence" value="ECO:0007669"/>
    <property type="project" value="TreeGrafter"/>
</dbReference>
<evidence type="ECO:0000256" key="3">
    <source>
        <dbReference type="ARBA" id="ARBA00022691"/>
    </source>
</evidence>
<evidence type="ECO:0008006" key="6">
    <source>
        <dbReference type="Google" id="ProtNLM"/>
    </source>
</evidence>
<feature type="non-terminal residue" evidence="5">
    <location>
        <position position="1"/>
    </location>
</feature>
<dbReference type="Gene3D" id="3.40.50.150">
    <property type="entry name" value="Vaccinia Virus protein VP39"/>
    <property type="match status" value="1"/>
</dbReference>
<dbReference type="InterPro" id="IPR029063">
    <property type="entry name" value="SAM-dependent_MTases_sf"/>
</dbReference>
<dbReference type="PANTHER" id="PTHR11727:SF7">
    <property type="entry name" value="DIMETHYLADENOSINE TRANSFERASE-RELATED"/>
    <property type="match status" value="1"/>
</dbReference>
<dbReference type="GO" id="GO:0003723">
    <property type="term" value="F:RNA binding"/>
    <property type="evidence" value="ECO:0007669"/>
    <property type="project" value="UniProtKB-KW"/>
</dbReference>
<dbReference type="GO" id="GO:0000179">
    <property type="term" value="F:rRNA (adenine-N6,N6-)-dimethyltransferase activity"/>
    <property type="evidence" value="ECO:0007669"/>
    <property type="project" value="TreeGrafter"/>
</dbReference>
<dbReference type="AlphaFoldDB" id="X1MDP7"/>
<dbReference type="InterPro" id="IPR001737">
    <property type="entry name" value="KsgA/Erm"/>
</dbReference>
<evidence type="ECO:0000256" key="2">
    <source>
        <dbReference type="ARBA" id="ARBA00022679"/>
    </source>
</evidence>
<dbReference type="InterPro" id="IPR023165">
    <property type="entry name" value="rRNA_Ade_diMease-like_C"/>
</dbReference>